<dbReference type="InterPro" id="IPR007219">
    <property type="entry name" value="XnlR_reg_dom"/>
</dbReference>
<accession>A0A7D8UMW4</accession>
<evidence type="ECO:0000256" key="5">
    <source>
        <dbReference type="ARBA" id="ARBA00023242"/>
    </source>
</evidence>
<sequence>MPSKYLSLLHVHVQSMSKMRTDRPAVRLYGSSEEKATVAELEREVQAMRALFETKKQAADDPDASAQPSKLDLSSQVNNYIQSTGTEPTSSPDVGGAGWTPTPFQTPAAETSLRQDWSTSTFAMNSDVIDRGMVSMEVATQLFRTYMSDLYQHYPAVPIPQDTSPEEVRRTQPTLFLAVIAAAAAKTDPHLYSTLNSEVLSAYAHRTVIHSEKSLELVKAMIISVVWYYPPGRFSQLKFYEYIHMAATMAMDIGIGTNPNASRSRRGLDFNKPSPNPASSLPVDEDEMERRRAFLVCFLITTGVSMSMRRPNMLRSNSWLRECLEYVDANANPLYLDNCLVAWVSILQITEEICTSFSFDDPGNMVNLAETRVQITLSGFEKKLQAWKEKFTSAGAINDALLLTYHHTQIYLHEICMHDDHSLEDFQPPYRLEKVVSIQSDNKSSSSYIDAIAVTISSAHALLDLILNMEVESLRALPIFNFVRMAYASIVLTKLHISSKTPASQIGAVLEPKMIRLGYYLEALIEKLGVAVGPMECRAPFTFLGFLMRLQIWFKSQEKDVHFRQPTELYTVLDHCWLPPPPNVGMNTAFMNEPMYFDQKWSIGLGGKQNGNIGAVGLTDLATMQPLPDMDIDFGNLDVNQFLTFGEMDFNAKDDEGNWSGLPNLNDLNMHNVMNDTQMQQTYDWGPQDAGNTFQ</sequence>
<feature type="coiled-coil region" evidence="6">
    <location>
        <begin position="31"/>
        <end position="58"/>
    </location>
</feature>
<proteinExistence type="predicted"/>
<keyword evidence="2" id="KW-0805">Transcription regulation</keyword>
<feature type="region of interest" description="Disordered" evidence="7">
    <location>
        <begin position="264"/>
        <end position="285"/>
    </location>
</feature>
<keyword evidence="5" id="KW-0539">Nucleus</keyword>
<dbReference type="InterPro" id="IPR051089">
    <property type="entry name" value="prtT"/>
</dbReference>
<evidence type="ECO:0000256" key="4">
    <source>
        <dbReference type="ARBA" id="ARBA00023163"/>
    </source>
</evidence>
<comment type="subcellular location">
    <subcellularLocation>
        <location evidence="1">Nucleus</location>
    </subcellularLocation>
</comment>
<dbReference type="GO" id="GO:0005634">
    <property type="term" value="C:nucleus"/>
    <property type="evidence" value="ECO:0007669"/>
    <property type="project" value="UniProtKB-SubCell"/>
</dbReference>
<evidence type="ECO:0000259" key="8">
    <source>
        <dbReference type="Pfam" id="PF04082"/>
    </source>
</evidence>
<feature type="domain" description="Xylanolytic transcriptional activator regulatory" evidence="8">
    <location>
        <begin position="154"/>
        <end position="315"/>
    </location>
</feature>
<keyword evidence="6" id="KW-0175">Coiled coil</keyword>
<evidence type="ECO:0000256" key="2">
    <source>
        <dbReference type="ARBA" id="ARBA00023015"/>
    </source>
</evidence>
<dbReference type="CDD" id="cd12148">
    <property type="entry name" value="fungal_TF_MHR"/>
    <property type="match status" value="1"/>
</dbReference>
<dbReference type="PANTHER" id="PTHR31845:SF39">
    <property type="entry name" value="TRANSCRIPTION FACTOR PBCR-RELATED"/>
    <property type="match status" value="1"/>
</dbReference>
<evidence type="ECO:0000313" key="9">
    <source>
        <dbReference type="EMBL" id="TVY50268.1"/>
    </source>
</evidence>
<comment type="caution">
    <text evidence="9">The sequence shown here is derived from an EMBL/GenBank/DDBJ whole genome shotgun (WGS) entry which is preliminary data.</text>
</comment>
<evidence type="ECO:0000256" key="7">
    <source>
        <dbReference type="SAM" id="MobiDB-lite"/>
    </source>
</evidence>
<dbReference type="Pfam" id="PF04082">
    <property type="entry name" value="Fungal_trans"/>
    <property type="match status" value="1"/>
</dbReference>
<dbReference type="PANTHER" id="PTHR31845">
    <property type="entry name" value="FINGER DOMAIN PROTEIN, PUTATIVE-RELATED"/>
    <property type="match status" value="1"/>
</dbReference>
<dbReference type="AlphaFoldDB" id="A0A7D8UMW4"/>
<keyword evidence="10" id="KW-1185">Reference proteome</keyword>
<name>A0A7D8UMW4_9HELO</name>
<dbReference type="OrthoDB" id="5226580at2759"/>
<reference evidence="9 10" key="1">
    <citation type="submission" date="2018-05" db="EMBL/GenBank/DDBJ databases">
        <title>Whole genome sequencing for identification of molecular markers to develop diagnostic detection tools for the regulated plant pathogen Lachnellula willkommii.</title>
        <authorList>
            <person name="Giroux E."/>
            <person name="Bilodeau G."/>
        </authorList>
    </citation>
    <scope>NUCLEOTIDE SEQUENCE [LARGE SCALE GENOMIC DNA]</scope>
    <source>
        <strain evidence="9 10">CBS 625.97</strain>
    </source>
</reference>
<keyword evidence="4" id="KW-0804">Transcription</keyword>
<dbReference type="GO" id="GO:0000976">
    <property type="term" value="F:transcription cis-regulatory region binding"/>
    <property type="evidence" value="ECO:0007669"/>
    <property type="project" value="TreeGrafter"/>
</dbReference>
<gene>
    <name evidence="9" type="primary">WAR1_0</name>
    <name evidence="9" type="ORF">LCER1_G008827</name>
</gene>
<dbReference type="EMBL" id="QGMG01001214">
    <property type="protein sequence ID" value="TVY50268.1"/>
    <property type="molecule type" value="Genomic_DNA"/>
</dbReference>
<dbReference type="GO" id="GO:0006351">
    <property type="term" value="P:DNA-templated transcription"/>
    <property type="evidence" value="ECO:0007669"/>
    <property type="project" value="InterPro"/>
</dbReference>
<dbReference type="GO" id="GO:0000981">
    <property type="term" value="F:DNA-binding transcription factor activity, RNA polymerase II-specific"/>
    <property type="evidence" value="ECO:0007669"/>
    <property type="project" value="TreeGrafter"/>
</dbReference>
<evidence type="ECO:0000256" key="3">
    <source>
        <dbReference type="ARBA" id="ARBA00023125"/>
    </source>
</evidence>
<keyword evidence="3" id="KW-0238">DNA-binding</keyword>
<evidence type="ECO:0000313" key="10">
    <source>
        <dbReference type="Proteomes" id="UP000481288"/>
    </source>
</evidence>
<dbReference type="Proteomes" id="UP000481288">
    <property type="component" value="Unassembled WGS sequence"/>
</dbReference>
<organism evidence="9 10">
    <name type="scientific">Lachnellula cervina</name>
    <dbReference type="NCBI Taxonomy" id="1316786"/>
    <lineage>
        <taxon>Eukaryota</taxon>
        <taxon>Fungi</taxon>
        <taxon>Dikarya</taxon>
        <taxon>Ascomycota</taxon>
        <taxon>Pezizomycotina</taxon>
        <taxon>Leotiomycetes</taxon>
        <taxon>Helotiales</taxon>
        <taxon>Lachnaceae</taxon>
        <taxon>Lachnellula</taxon>
    </lineage>
</organism>
<protein>
    <submittedName>
        <fullName evidence="9">Transcriptional regulator WAR1</fullName>
    </submittedName>
</protein>
<dbReference type="GO" id="GO:0008270">
    <property type="term" value="F:zinc ion binding"/>
    <property type="evidence" value="ECO:0007669"/>
    <property type="project" value="InterPro"/>
</dbReference>
<evidence type="ECO:0000256" key="1">
    <source>
        <dbReference type="ARBA" id="ARBA00004123"/>
    </source>
</evidence>
<evidence type="ECO:0000256" key="6">
    <source>
        <dbReference type="SAM" id="Coils"/>
    </source>
</evidence>